<dbReference type="InterPro" id="IPR028207">
    <property type="entry name" value="DNA_pol_B_palm_palm"/>
</dbReference>
<dbReference type="Proteomes" id="UP000694545">
    <property type="component" value="Unplaced"/>
</dbReference>
<keyword evidence="5 15" id="KW-0548">Nucleotidyltransferase</keyword>
<dbReference type="FunFam" id="3.30.460.10:FF:000020">
    <property type="entry name" value="DNA polymerase lambda"/>
    <property type="match status" value="1"/>
</dbReference>
<keyword evidence="12 15" id="KW-0539">Nucleus</keyword>
<evidence type="ECO:0000256" key="3">
    <source>
        <dbReference type="ARBA" id="ARBA00022634"/>
    </source>
</evidence>
<dbReference type="InterPro" id="IPR029398">
    <property type="entry name" value="PolB_thumb"/>
</dbReference>
<feature type="active site" description="Nucleophile; Schiff-base intermediate with DNA; for 5'-dRP lyase activity" evidence="14">
    <location>
        <position position="15"/>
    </location>
</feature>
<keyword evidence="9 15" id="KW-0239">DNA-directed DNA polymerase</keyword>
<dbReference type="InterPro" id="IPR002008">
    <property type="entry name" value="DNA_pol_X_beta-like"/>
</dbReference>
<keyword evidence="11 15" id="KW-0234">DNA repair</keyword>
<evidence type="ECO:0000256" key="11">
    <source>
        <dbReference type="ARBA" id="ARBA00023204"/>
    </source>
</evidence>
<keyword evidence="3" id="KW-0237">DNA synthesis</keyword>
<dbReference type="GO" id="GO:0006260">
    <property type="term" value="P:DNA replication"/>
    <property type="evidence" value="ECO:0007669"/>
    <property type="project" value="UniProtKB-KW"/>
</dbReference>
<evidence type="ECO:0000256" key="6">
    <source>
        <dbReference type="ARBA" id="ARBA00022705"/>
    </source>
</evidence>
<dbReference type="InterPro" id="IPR002054">
    <property type="entry name" value="DNA-dir_DNA_pol_X"/>
</dbReference>
<comment type="function">
    <text evidence="15">DNA polymerase that functions in several pathways of DNA repair. Involved in base excision repair (BER) responsible for repair of lesions that give rise to abasic (AP) sites in DNA. Also contributes to DNA double-strand break repair by non-homologous end joining and homologous recombination. Has both template-dependent and template-independent (terminal transferase) DNA polymerase activities. Has also a 5'-deoxyribose-5-phosphate lyase (dRP lyase) activity.</text>
</comment>
<dbReference type="CDD" id="cd00141">
    <property type="entry name" value="NT_POLXc"/>
    <property type="match status" value="1"/>
</dbReference>
<keyword evidence="18" id="KW-1185">Reference proteome</keyword>
<evidence type="ECO:0000256" key="10">
    <source>
        <dbReference type="ARBA" id="ARBA00023125"/>
    </source>
</evidence>
<dbReference type="GO" id="GO:0003677">
    <property type="term" value="F:DNA binding"/>
    <property type="evidence" value="ECO:0007669"/>
    <property type="project" value="UniProtKB-UniRule"/>
</dbReference>
<keyword evidence="4 15" id="KW-0808">Transferase</keyword>
<evidence type="ECO:0000313" key="18">
    <source>
        <dbReference type="Proteomes" id="UP000694545"/>
    </source>
</evidence>
<dbReference type="Pfam" id="PF14792">
    <property type="entry name" value="DNA_pol_B_palm"/>
    <property type="match status" value="1"/>
</dbReference>
<dbReference type="PANTHER" id="PTHR11276">
    <property type="entry name" value="DNA POLYMERASE TYPE-X FAMILY MEMBER"/>
    <property type="match status" value="1"/>
</dbReference>
<dbReference type="GO" id="GO:0006303">
    <property type="term" value="P:double-strand break repair via nonhomologous end joining"/>
    <property type="evidence" value="ECO:0007669"/>
    <property type="project" value="TreeGrafter"/>
</dbReference>
<dbReference type="Pfam" id="PF14791">
    <property type="entry name" value="DNA_pol_B_thumb"/>
    <property type="match status" value="1"/>
</dbReference>
<comment type="similarity">
    <text evidence="2 15">Belongs to the DNA polymerase type-X family.</text>
</comment>
<evidence type="ECO:0000256" key="12">
    <source>
        <dbReference type="ARBA" id="ARBA00023242"/>
    </source>
</evidence>
<evidence type="ECO:0000256" key="2">
    <source>
        <dbReference type="ARBA" id="ARBA00008323"/>
    </source>
</evidence>
<dbReference type="Gene3D" id="3.30.460.10">
    <property type="entry name" value="Beta Polymerase, domain 2"/>
    <property type="match status" value="1"/>
</dbReference>
<comment type="catalytic activity">
    <reaction evidence="13 15">
        <text>DNA(n) + a 2'-deoxyribonucleoside 5'-triphosphate = DNA(n+1) + diphosphate</text>
        <dbReference type="Rhea" id="RHEA:22508"/>
        <dbReference type="Rhea" id="RHEA-COMP:17339"/>
        <dbReference type="Rhea" id="RHEA-COMP:17340"/>
        <dbReference type="ChEBI" id="CHEBI:33019"/>
        <dbReference type="ChEBI" id="CHEBI:61560"/>
        <dbReference type="ChEBI" id="CHEBI:173112"/>
        <dbReference type="EC" id="2.7.7.7"/>
    </reaction>
</comment>
<accession>A0A8D2LGY6</accession>
<keyword evidence="8 15" id="KW-0227">DNA damage</keyword>
<dbReference type="Gene3D" id="3.30.210.10">
    <property type="entry name" value="DNA polymerase, thumb domain"/>
    <property type="match status" value="1"/>
</dbReference>
<dbReference type="SMART" id="SM00483">
    <property type="entry name" value="POLXc"/>
    <property type="match status" value="1"/>
</dbReference>
<dbReference type="SUPFAM" id="SSF47802">
    <property type="entry name" value="DNA polymerase beta, N-terminal domain-like"/>
    <property type="match status" value="1"/>
</dbReference>
<protein>
    <recommendedName>
        <fullName evidence="15">DNA polymerase</fullName>
        <ecNumber evidence="15">2.7.7.7</ecNumber>
    </recommendedName>
</protein>
<dbReference type="AlphaFoldDB" id="A0A8D2LGY6"/>
<evidence type="ECO:0000256" key="5">
    <source>
        <dbReference type="ARBA" id="ARBA00022695"/>
    </source>
</evidence>
<sequence>EACKIPGIGRKMSEKIVEILESGHLRKLDHISESVPVLQVFSNIWGAGVKTAQMWYQQGFRTLDDISTKASLTSQQAVGLKHYEDFLERMPREEAAEIEQVVREAAQSMNPGLVCVACGSFRRGKSTCGDVDVLVTHPDGHSHQGVFKKLLDSLWKSGFLTDDLVSQEDNGRQKKYLGVCRLPGPGRRHRRLDIIVVPYDEFACALLYFTGSAHFNRSMRALAKTKGMSLSEHALSTGVVRRPGGLKAVPGLPLLTRTEKDVFMHLGLPYREPHERDW</sequence>
<evidence type="ECO:0000256" key="4">
    <source>
        <dbReference type="ARBA" id="ARBA00022679"/>
    </source>
</evidence>
<evidence type="ECO:0000256" key="13">
    <source>
        <dbReference type="ARBA" id="ARBA00049244"/>
    </source>
</evidence>
<dbReference type="PANTHER" id="PTHR11276:SF28">
    <property type="entry name" value="DNA POLYMERASE LAMBDA"/>
    <property type="match status" value="1"/>
</dbReference>
<dbReference type="InterPro" id="IPR022312">
    <property type="entry name" value="DNA_pol_X"/>
</dbReference>
<dbReference type="GO" id="GO:0046872">
    <property type="term" value="F:metal ion binding"/>
    <property type="evidence" value="ECO:0007669"/>
    <property type="project" value="UniProtKB-UniRule"/>
</dbReference>
<name>A0A8D2LGY6_VARKO</name>
<evidence type="ECO:0000256" key="1">
    <source>
        <dbReference type="ARBA" id="ARBA00004123"/>
    </source>
</evidence>
<dbReference type="EC" id="2.7.7.7" evidence="15"/>
<dbReference type="FunFam" id="1.10.150.20:FF:000010">
    <property type="entry name" value="DNA polymerase lambda"/>
    <property type="match status" value="1"/>
</dbReference>
<dbReference type="InterPro" id="IPR019843">
    <property type="entry name" value="DNA_pol-X_BS"/>
</dbReference>
<keyword evidence="6" id="KW-0235">DNA replication</keyword>
<evidence type="ECO:0000313" key="17">
    <source>
        <dbReference type="Ensembl" id="ENSVKKP00000021613.1"/>
    </source>
</evidence>
<dbReference type="InterPro" id="IPR027421">
    <property type="entry name" value="DNA_pol_lamdba_lyase_dom_sf"/>
</dbReference>
<dbReference type="Pfam" id="PF10391">
    <property type="entry name" value="DNA_pol_lambd_f"/>
    <property type="match status" value="1"/>
</dbReference>
<dbReference type="InterPro" id="IPR037160">
    <property type="entry name" value="DNA_Pol_thumb_sf"/>
</dbReference>
<comment type="subcellular location">
    <subcellularLocation>
        <location evidence="1 15">Nucleus</location>
    </subcellularLocation>
</comment>
<dbReference type="SUPFAM" id="SSF81585">
    <property type="entry name" value="PsbU/PolX domain-like"/>
    <property type="match status" value="1"/>
</dbReference>
<organism evidence="17 18">
    <name type="scientific">Varanus komodoensis</name>
    <name type="common">Komodo dragon</name>
    <dbReference type="NCBI Taxonomy" id="61221"/>
    <lineage>
        <taxon>Eukaryota</taxon>
        <taxon>Metazoa</taxon>
        <taxon>Chordata</taxon>
        <taxon>Craniata</taxon>
        <taxon>Vertebrata</taxon>
        <taxon>Euteleostomi</taxon>
        <taxon>Lepidosauria</taxon>
        <taxon>Squamata</taxon>
        <taxon>Bifurcata</taxon>
        <taxon>Unidentata</taxon>
        <taxon>Episquamata</taxon>
        <taxon>Toxicofera</taxon>
        <taxon>Anguimorpha</taxon>
        <taxon>Paleoanguimorpha</taxon>
        <taxon>Varanoidea</taxon>
        <taxon>Varanidae</taxon>
        <taxon>Varanus</taxon>
    </lineage>
</organism>
<dbReference type="Ensembl" id="ENSVKKT00000022154.1">
    <property type="protein sequence ID" value="ENSVKKP00000021613.1"/>
    <property type="gene ID" value="ENSVKKG00000014445.1"/>
</dbReference>
<dbReference type="PROSITE" id="PS00522">
    <property type="entry name" value="DNA_POLYMERASE_X"/>
    <property type="match status" value="1"/>
</dbReference>
<evidence type="ECO:0000256" key="8">
    <source>
        <dbReference type="ARBA" id="ARBA00022763"/>
    </source>
</evidence>
<dbReference type="GO" id="GO:0005634">
    <property type="term" value="C:nucleus"/>
    <property type="evidence" value="ECO:0007669"/>
    <property type="project" value="UniProtKB-SubCell"/>
</dbReference>
<dbReference type="InterPro" id="IPR018944">
    <property type="entry name" value="DNA_pol_lambd_fingers_domain"/>
</dbReference>
<dbReference type="Gene3D" id="1.10.150.20">
    <property type="entry name" value="5' to 3' exonuclease, C-terminal subdomain"/>
    <property type="match status" value="1"/>
</dbReference>
<evidence type="ECO:0000256" key="7">
    <source>
        <dbReference type="ARBA" id="ARBA00022723"/>
    </source>
</evidence>
<evidence type="ECO:0000256" key="9">
    <source>
        <dbReference type="ARBA" id="ARBA00022932"/>
    </source>
</evidence>
<evidence type="ECO:0000256" key="14">
    <source>
        <dbReference type="PIRSR" id="PIRSR622312-50"/>
    </source>
</evidence>
<dbReference type="SUPFAM" id="SSF81301">
    <property type="entry name" value="Nucleotidyltransferase"/>
    <property type="match status" value="1"/>
</dbReference>
<reference evidence="17" key="1">
    <citation type="submission" date="2025-08" db="UniProtKB">
        <authorList>
            <consortium name="Ensembl"/>
        </authorList>
    </citation>
    <scope>IDENTIFICATION</scope>
</reference>
<dbReference type="FunFam" id="3.30.210.10:FF:000001">
    <property type="entry name" value="DNA polymerase lambda"/>
    <property type="match status" value="1"/>
</dbReference>
<evidence type="ECO:0000256" key="15">
    <source>
        <dbReference type="RuleBase" id="RU366014"/>
    </source>
</evidence>
<dbReference type="GO" id="GO:0003887">
    <property type="term" value="F:DNA-directed DNA polymerase activity"/>
    <property type="evidence" value="ECO:0007669"/>
    <property type="project" value="UniProtKB-UniRule"/>
</dbReference>
<dbReference type="OMA" id="THNSERD"/>
<evidence type="ECO:0000259" key="16">
    <source>
        <dbReference type="SMART" id="SM00483"/>
    </source>
</evidence>
<dbReference type="InterPro" id="IPR043519">
    <property type="entry name" value="NT_sf"/>
</dbReference>
<proteinExistence type="inferred from homology"/>
<keyword evidence="7" id="KW-0479">Metal-binding</keyword>
<dbReference type="PRINTS" id="PR00870">
    <property type="entry name" value="DNAPOLXBETA"/>
</dbReference>
<dbReference type="Gene3D" id="1.10.150.110">
    <property type="entry name" value="DNA polymerase beta, N-terminal domain-like"/>
    <property type="match status" value="1"/>
</dbReference>
<reference evidence="17" key="2">
    <citation type="submission" date="2025-09" db="UniProtKB">
        <authorList>
            <consortium name="Ensembl"/>
        </authorList>
    </citation>
    <scope>IDENTIFICATION</scope>
</reference>
<dbReference type="PRINTS" id="PR00869">
    <property type="entry name" value="DNAPOLX"/>
</dbReference>
<keyword evidence="10" id="KW-0238">DNA-binding</keyword>
<feature type="domain" description="DNA-directed DNA polymerase X" evidence="16">
    <location>
        <begin position="1"/>
        <end position="277"/>
    </location>
</feature>